<gene>
    <name evidence="13" type="ORF">A2995_02050</name>
</gene>
<comment type="cofactor">
    <cofactor evidence="1">
        <name>Zn(2+)</name>
        <dbReference type="ChEBI" id="CHEBI:29105"/>
    </cofactor>
</comment>
<evidence type="ECO:0000259" key="12">
    <source>
        <dbReference type="Pfam" id="PF02163"/>
    </source>
</evidence>
<feature type="transmembrane region" description="Helical" evidence="11">
    <location>
        <begin position="94"/>
        <end position="124"/>
    </location>
</feature>
<evidence type="ECO:0000256" key="6">
    <source>
        <dbReference type="ARBA" id="ARBA00022801"/>
    </source>
</evidence>
<comment type="similarity">
    <text evidence="3">Belongs to the peptidase M50B family.</text>
</comment>
<keyword evidence="5 11" id="KW-0812">Transmembrane</keyword>
<dbReference type="GO" id="GO:0004222">
    <property type="term" value="F:metalloendopeptidase activity"/>
    <property type="evidence" value="ECO:0007669"/>
    <property type="project" value="InterPro"/>
</dbReference>
<dbReference type="AlphaFoldDB" id="A0A1F6WZL9"/>
<dbReference type="PANTHER" id="PTHR42837">
    <property type="entry name" value="REGULATOR OF SIGMA-E PROTEASE RSEP"/>
    <property type="match status" value="1"/>
</dbReference>
<dbReference type="Pfam" id="PF02163">
    <property type="entry name" value="Peptidase_M50"/>
    <property type="match status" value="1"/>
</dbReference>
<evidence type="ECO:0000256" key="1">
    <source>
        <dbReference type="ARBA" id="ARBA00001947"/>
    </source>
</evidence>
<proteinExistence type="inferred from homology"/>
<evidence type="ECO:0000256" key="8">
    <source>
        <dbReference type="ARBA" id="ARBA00022989"/>
    </source>
</evidence>
<feature type="transmembrane region" description="Helical" evidence="11">
    <location>
        <begin position="183"/>
        <end position="208"/>
    </location>
</feature>
<keyword evidence="4" id="KW-0645">Protease</keyword>
<evidence type="ECO:0000256" key="2">
    <source>
        <dbReference type="ARBA" id="ARBA00004141"/>
    </source>
</evidence>
<accession>A0A1F6WZL9</accession>
<keyword evidence="10 11" id="KW-0472">Membrane</keyword>
<evidence type="ECO:0000256" key="7">
    <source>
        <dbReference type="ARBA" id="ARBA00022833"/>
    </source>
</evidence>
<feature type="transmembrane region" description="Helical" evidence="11">
    <location>
        <begin position="145"/>
        <end position="163"/>
    </location>
</feature>
<reference evidence="13 14" key="1">
    <citation type="journal article" date="2016" name="Nat. Commun.">
        <title>Thousands of microbial genomes shed light on interconnected biogeochemical processes in an aquifer system.</title>
        <authorList>
            <person name="Anantharaman K."/>
            <person name="Brown C.T."/>
            <person name="Hug L.A."/>
            <person name="Sharon I."/>
            <person name="Castelle C.J."/>
            <person name="Probst A.J."/>
            <person name="Thomas B.C."/>
            <person name="Singh A."/>
            <person name="Wilkins M.J."/>
            <person name="Karaoz U."/>
            <person name="Brodie E.L."/>
            <person name="Williams K.H."/>
            <person name="Hubbard S.S."/>
            <person name="Banfield J.F."/>
        </authorList>
    </citation>
    <scope>NUCLEOTIDE SEQUENCE [LARGE SCALE GENOMIC DNA]</scope>
</reference>
<sequence>MSIIIFIIIILILVLSHELGHFVVAKRFGLRVDEFGFGFPPRIFSFKKGETKYSFNLLPLGGFVKIFGEDYSDESENGLDKDRALNNKSKRIQAVVLIAGVFFNLLLAWLLISISFMIGLPIEVGIKKLSFFPAFFEGIKMTGSLLKDIIIALIGLIGDAFSGQASLTSLTGPIGIVNLVGEFYSFGLASLMFFTAFISINLAIINLIPLPALDGGRLFFLFIEWVKGSAINSKITGTLNLIGFALLILLMVAVTYNDIVNLI</sequence>
<dbReference type="InterPro" id="IPR004387">
    <property type="entry name" value="Pept_M50_Zn"/>
</dbReference>
<organism evidence="13 14">
    <name type="scientific">Candidatus Nomurabacteria bacterium RIFCSPLOWO2_01_FULL_33_24</name>
    <dbReference type="NCBI Taxonomy" id="1801765"/>
    <lineage>
        <taxon>Bacteria</taxon>
        <taxon>Candidatus Nomuraibacteriota</taxon>
    </lineage>
</organism>
<dbReference type="PANTHER" id="PTHR42837:SF2">
    <property type="entry name" value="MEMBRANE METALLOPROTEASE ARASP2, CHLOROPLASTIC-RELATED"/>
    <property type="match status" value="1"/>
</dbReference>
<keyword evidence="9" id="KW-0482">Metalloprotease</keyword>
<dbReference type="Proteomes" id="UP000185809">
    <property type="component" value="Unassembled WGS sequence"/>
</dbReference>
<evidence type="ECO:0000256" key="9">
    <source>
        <dbReference type="ARBA" id="ARBA00023049"/>
    </source>
</evidence>
<dbReference type="EMBL" id="MFUP01000015">
    <property type="protein sequence ID" value="OGI87175.1"/>
    <property type="molecule type" value="Genomic_DNA"/>
</dbReference>
<feature type="transmembrane region" description="Helical" evidence="11">
    <location>
        <begin position="237"/>
        <end position="256"/>
    </location>
</feature>
<evidence type="ECO:0000256" key="5">
    <source>
        <dbReference type="ARBA" id="ARBA00022692"/>
    </source>
</evidence>
<dbReference type="GO" id="GO:0006508">
    <property type="term" value="P:proteolysis"/>
    <property type="evidence" value="ECO:0007669"/>
    <property type="project" value="UniProtKB-KW"/>
</dbReference>
<evidence type="ECO:0000256" key="4">
    <source>
        <dbReference type="ARBA" id="ARBA00022670"/>
    </source>
</evidence>
<keyword evidence="6" id="KW-0378">Hydrolase</keyword>
<evidence type="ECO:0000313" key="13">
    <source>
        <dbReference type="EMBL" id="OGI87175.1"/>
    </source>
</evidence>
<evidence type="ECO:0000256" key="3">
    <source>
        <dbReference type="ARBA" id="ARBA00007931"/>
    </source>
</evidence>
<dbReference type="GO" id="GO:0016020">
    <property type="term" value="C:membrane"/>
    <property type="evidence" value="ECO:0007669"/>
    <property type="project" value="UniProtKB-SubCell"/>
</dbReference>
<name>A0A1F6WZL9_9BACT</name>
<evidence type="ECO:0000256" key="10">
    <source>
        <dbReference type="ARBA" id="ARBA00023136"/>
    </source>
</evidence>
<evidence type="ECO:0000313" key="14">
    <source>
        <dbReference type="Proteomes" id="UP000185809"/>
    </source>
</evidence>
<dbReference type="CDD" id="cd06163">
    <property type="entry name" value="S2P-M50_PDZ_RseP-like"/>
    <property type="match status" value="1"/>
</dbReference>
<keyword evidence="8 11" id="KW-1133">Transmembrane helix</keyword>
<comment type="subcellular location">
    <subcellularLocation>
        <location evidence="2">Membrane</location>
        <topology evidence="2">Multi-pass membrane protein</topology>
    </subcellularLocation>
</comment>
<evidence type="ECO:0000256" key="11">
    <source>
        <dbReference type="SAM" id="Phobius"/>
    </source>
</evidence>
<feature type="domain" description="Peptidase M50" evidence="12">
    <location>
        <begin position="6"/>
        <end position="250"/>
    </location>
</feature>
<keyword evidence="7" id="KW-0862">Zinc</keyword>
<comment type="caution">
    <text evidence="13">The sequence shown here is derived from an EMBL/GenBank/DDBJ whole genome shotgun (WGS) entry which is preliminary data.</text>
</comment>
<dbReference type="InterPro" id="IPR008915">
    <property type="entry name" value="Peptidase_M50"/>
</dbReference>
<protein>
    <recommendedName>
        <fullName evidence="12">Peptidase M50 domain-containing protein</fullName>
    </recommendedName>
</protein>